<gene>
    <name evidence="2" type="ORF">D1825_00645</name>
</gene>
<organism evidence="2 3">
    <name type="scientific">Cellulomonas rhizosphaerae</name>
    <dbReference type="NCBI Taxonomy" id="2293719"/>
    <lineage>
        <taxon>Bacteria</taxon>
        <taxon>Bacillati</taxon>
        <taxon>Actinomycetota</taxon>
        <taxon>Actinomycetes</taxon>
        <taxon>Micrococcales</taxon>
        <taxon>Cellulomonadaceae</taxon>
        <taxon>Cellulomonas</taxon>
    </lineage>
</organism>
<evidence type="ECO:0000313" key="3">
    <source>
        <dbReference type="Proteomes" id="UP000283374"/>
    </source>
</evidence>
<dbReference type="EMBL" id="QWKP01000048">
    <property type="protein sequence ID" value="RHA44549.1"/>
    <property type="molecule type" value="Genomic_DNA"/>
</dbReference>
<evidence type="ECO:0000256" key="1">
    <source>
        <dbReference type="SAM" id="MobiDB-lite"/>
    </source>
</evidence>
<feature type="region of interest" description="Disordered" evidence="1">
    <location>
        <begin position="1"/>
        <end position="23"/>
    </location>
</feature>
<protein>
    <submittedName>
        <fullName evidence="2">Uncharacterized protein</fullName>
    </submittedName>
</protein>
<dbReference type="OrthoDB" id="5142315at2"/>
<sequence length="283" mass="29478">MPEPVATDTFPLGRAPRPTTGEDLAERVRRTVADQTGNQVDVSALQVRATLDGPEVPSLEIDLTGIVVAGARKAPPAPAPITVREREPGVVHRLSVDAHPVTVEGVRVDVRAEAEQVRFSWVEGTDGSLAVELVEPTADAPLLGTLRIAAARTELVAAIRRLAEQAAASQGLKLTQLDVDLTSKGPRAVSVAARAQLRKGFLSATATGGANATIDDALVLTLSDVTATSGNPIVAAVLATARGRLQALEGRRIDLGAQLPPGVRIVDLRLDVGPEVVLTARTA</sequence>
<proteinExistence type="predicted"/>
<accession>A0A413RRC1</accession>
<name>A0A413RRC1_9CELL</name>
<evidence type="ECO:0000313" key="2">
    <source>
        <dbReference type="EMBL" id="RHA44549.1"/>
    </source>
</evidence>
<dbReference type="AlphaFoldDB" id="A0A413RRC1"/>
<keyword evidence="3" id="KW-1185">Reference proteome</keyword>
<comment type="caution">
    <text evidence="2">The sequence shown here is derived from an EMBL/GenBank/DDBJ whole genome shotgun (WGS) entry which is preliminary data.</text>
</comment>
<reference evidence="2 3" key="1">
    <citation type="submission" date="2018-08" db="EMBL/GenBank/DDBJ databases">
        <title>Cellulomonas rhizosphaerae sp. nov., a novel actinomycete isolated from soil.</title>
        <authorList>
            <person name="Tian Y."/>
        </authorList>
    </citation>
    <scope>NUCLEOTIDE SEQUENCE [LARGE SCALE GENOMIC DNA]</scope>
    <source>
        <strain evidence="2 3">NEAU-TCZ24</strain>
    </source>
</reference>
<dbReference type="RefSeq" id="WP_118765609.1">
    <property type="nucleotide sequence ID" value="NZ_QWKP01000048.1"/>
</dbReference>
<dbReference type="Proteomes" id="UP000283374">
    <property type="component" value="Unassembled WGS sequence"/>
</dbReference>